<accession>A0AAD4BUC3</accession>
<name>A0AAD4BUC3_BOLED</name>
<evidence type="ECO:0000256" key="1">
    <source>
        <dbReference type="SAM" id="MobiDB-lite"/>
    </source>
</evidence>
<comment type="caution">
    <text evidence="2">The sequence shown here is derived from an EMBL/GenBank/DDBJ whole genome shotgun (WGS) entry which is preliminary data.</text>
</comment>
<dbReference type="InterPro" id="IPR036961">
    <property type="entry name" value="Kinesin_motor_dom_sf"/>
</dbReference>
<gene>
    <name evidence="2" type="ORF">L210DRAFT_3480629</name>
</gene>
<dbReference type="AlphaFoldDB" id="A0AAD4BUC3"/>
<keyword evidence="3" id="KW-1185">Reference proteome</keyword>
<reference evidence="2" key="1">
    <citation type="submission" date="2019-10" db="EMBL/GenBank/DDBJ databases">
        <authorList>
            <consortium name="DOE Joint Genome Institute"/>
            <person name="Kuo A."/>
            <person name="Miyauchi S."/>
            <person name="Kiss E."/>
            <person name="Drula E."/>
            <person name="Kohler A."/>
            <person name="Sanchez-Garcia M."/>
            <person name="Andreopoulos B."/>
            <person name="Barry K.W."/>
            <person name="Bonito G."/>
            <person name="Buee M."/>
            <person name="Carver A."/>
            <person name="Chen C."/>
            <person name="Cichocki N."/>
            <person name="Clum A."/>
            <person name="Culley D."/>
            <person name="Crous P.W."/>
            <person name="Fauchery L."/>
            <person name="Girlanda M."/>
            <person name="Hayes R."/>
            <person name="Keri Z."/>
            <person name="LaButti K."/>
            <person name="Lipzen A."/>
            <person name="Lombard V."/>
            <person name="Magnuson J."/>
            <person name="Maillard F."/>
            <person name="Morin E."/>
            <person name="Murat C."/>
            <person name="Nolan M."/>
            <person name="Ohm R."/>
            <person name="Pangilinan J."/>
            <person name="Pereira M."/>
            <person name="Perotto S."/>
            <person name="Peter M."/>
            <person name="Riley R."/>
            <person name="Sitrit Y."/>
            <person name="Stielow B."/>
            <person name="Szollosi G."/>
            <person name="Zifcakova L."/>
            <person name="Stursova M."/>
            <person name="Spatafora J.W."/>
            <person name="Tedersoo L."/>
            <person name="Vaario L.-M."/>
            <person name="Yamada A."/>
            <person name="Yan M."/>
            <person name="Wang P."/>
            <person name="Xu J."/>
            <person name="Bruns T."/>
            <person name="Baldrian P."/>
            <person name="Vilgalys R."/>
            <person name="Henrissat B."/>
            <person name="Grigoriev I.V."/>
            <person name="Hibbett D."/>
            <person name="Nagy L.G."/>
            <person name="Martin F.M."/>
        </authorList>
    </citation>
    <scope>NUCLEOTIDE SEQUENCE</scope>
    <source>
        <strain evidence="2">BED1</strain>
    </source>
</reference>
<evidence type="ECO:0000313" key="2">
    <source>
        <dbReference type="EMBL" id="KAF8440074.1"/>
    </source>
</evidence>
<dbReference type="Gene3D" id="3.40.850.10">
    <property type="entry name" value="Kinesin motor domain"/>
    <property type="match status" value="1"/>
</dbReference>
<dbReference type="EMBL" id="WHUW01000013">
    <property type="protein sequence ID" value="KAF8440074.1"/>
    <property type="molecule type" value="Genomic_DNA"/>
</dbReference>
<sequence>GKKGFKLATQVPAAEFVIESIGNARTLFNPNASRFGKYSSQTSLDKTEGISRFVPSVPYFDNAHRRRHHLPCLGSRTTPRSFPPHRQVSPRQR</sequence>
<feature type="region of interest" description="Disordered" evidence="1">
    <location>
        <begin position="70"/>
        <end position="93"/>
    </location>
</feature>
<proteinExistence type="predicted"/>
<organism evidence="2 3">
    <name type="scientific">Boletus edulis BED1</name>
    <dbReference type="NCBI Taxonomy" id="1328754"/>
    <lineage>
        <taxon>Eukaryota</taxon>
        <taxon>Fungi</taxon>
        <taxon>Dikarya</taxon>
        <taxon>Basidiomycota</taxon>
        <taxon>Agaricomycotina</taxon>
        <taxon>Agaricomycetes</taxon>
        <taxon>Agaricomycetidae</taxon>
        <taxon>Boletales</taxon>
        <taxon>Boletineae</taxon>
        <taxon>Boletaceae</taxon>
        <taxon>Boletoideae</taxon>
        <taxon>Boletus</taxon>
    </lineage>
</organism>
<feature type="non-terminal residue" evidence="2">
    <location>
        <position position="1"/>
    </location>
</feature>
<dbReference type="InterPro" id="IPR027417">
    <property type="entry name" value="P-loop_NTPase"/>
</dbReference>
<dbReference type="SUPFAM" id="SSF52540">
    <property type="entry name" value="P-loop containing nucleoside triphosphate hydrolases"/>
    <property type="match status" value="1"/>
</dbReference>
<evidence type="ECO:0000313" key="3">
    <source>
        <dbReference type="Proteomes" id="UP001194468"/>
    </source>
</evidence>
<dbReference type="Proteomes" id="UP001194468">
    <property type="component" value="Unassembled WGS sequence"/>
</dbReference>
<reference evidence="2" key="2">
    <citation type="journal article" date="2020" name="Nat. Commun.">
        <title>Large-scale genome sequencing of mycorrhizal fungi provides insights into the early evolution of symbiotic traits.</title>
        <authorList>
            <person name="Miyauchi S."/>
            <person name="Kiss E."/>
            <person name="Kuo A."/>
            <person name="Drula E."/>
            <person name="Kohler A."/>
            <person name="Sanchez-Garcia M."/>
            <person name="Morin E."/>
            <person name="Andreopoulos B."/>
            <person name="Barry K.W."/>
            <person name="Bonito G."/>
            <person name="Buee M."/>
            <person name="Carver A."/>
            <person name="Chen C."/>
            <person name="Cichocki N."/>
            <person name="Clum A."/>
            <person name="Culley D."/>
            <person name="Crous P.W."/>
            <person name="Fauchery L."/>
            <person name="Girlanda M."/>
            <person name="Hayes R.D."/>
            <person name="Keri Z."/>
            <person name="LaButti K."/>
            <person name="Lipzen A."/>
            <person name="Lombard V."/>
            <person name="Magnuson J."/>
            <person name="Maillard F."/>
            <person name="Murat C."/>
            <person name="Nolan M."/>
            <person name="Ohm R.A."/>
            <person name="Pangilinan J."/>
            <person name="Pereira M.F."/>
            <person name="Perotto S."/>
            <person name="Peter M."/>
            <person name="Pfister S."/>
            <person name="Riley R."/>
            <person name="Sitrit Y."/>
            <person name="Stielow J.B."/>
            <person name="Szollosi G."/>
            <person name="Zifcakova L."/>
            <person name="Stursova M."/>
            <person name="Spatafora J.W."/>
            <person name="Tedersoo L."/>
            <person name="Vaario L.M."/>
            <person name="Yamada A."/>
            <person name="Yan M."/>
            <person name="Wang P."/>
            <person name="Xu J."/>
            <person name="Bruns T."/>
            <person name="Baldrian P."/>
            <person name="Vilgalys R."/>
            <person name="Dunand C."/>
            <person name="Henrissat B."/>
            <person name="Grigoriev I.V."/>
            <person name="Hibbett D."/>
            <person name="Nagy L.G."/>
            <person name="Martin F.M."/>
        </authorList>
    </citation>
    <scope>NUCLEOTIDE SEQUENCE</scope>
    <source>
        <strain evidence="2">BED1</strain>
    </source>
</reference>
<protein>
    <submittedName>
        <fullName evidence="2">Uncharacterized protein</fullName>
    </submittedName>
</protein>